<dbReference type="EMBL" id="AQGS01001233">
    <property type="protein sequence ID" value="EPS35177.1"/>
    <property type="molecule type" value="Genomic_DNA"/>
</dbReference>
<name>S8BIT4_DACHA</name>
<evidence type="ECO:0000313" key="3">
    <source>
        <dbReference type="EMBL" id="EPS35177.1"/>
    </source>
</evidence>
<dbReference type="Proteomes" id="UP000015100">
    <property type="component" value="Unassembled WGS sequence"/>
</dbReference>
<dbReference type="AlphaFoldDB" id="S8BIT4"/>
<keyword evidence="2" id="KW-0732">Signal</keyword>
<feature type="signal peptide" evidence="2">
    <location>
        <begin position="1"/>
        <end position="15"/>
    </location>
</feature>
<feature type="compositionally biased region" description="Basic and acidic residues" evidence="1">
    <location>
        <begin position="103"/>
        <end position="115"/>
    </location>
</feature>
<evidence type="ECO:0000256" key="2">
    <source>
        <dbReference type="SAM" id="SignalP"/>
    </source>
</evidence>
<feature type="region of interest" description="Disordered" evidence="1">
    <location>
        <begin position="79"/>
        <end position="115"/>
    </location>
</feature>
<evidence type="ECO:0000313" key="4">
    <source>
        <dbReference type="Proteomes" id="UP000015100"/>
    </source>
</evidence>
<sequence length="115" mass="12471">MKLFSPLSLLTGALATVVVKRGAGYSWQARYIPNPGMSLQKRVHTEGCNRDNCLRAMYARSTAASTFCATFTTAALAPRGPTVTTTTSGQQNNLGPWQSQCENDPKRQVFEGTGR</sequence>
<reference evidence="3 4" key="1">
    <citation type="journal article" date="2013" name="PLoS Genet.">
        <title>Genomic mechanisms accounting for the adaptation to parasitism in nematode-trapping fungi.</title>
        <authorList>
            <person name="Meerupati T."/>
            <person name="Andersson K.M."/>
            <person name="Friman E."/>
            <person name="Kumar D."/>
            <person name="Tunlid A."/>
            <person name="Ahren D."/>
        </authorList>
    </citation>
    <scope>NUCLEOTIDE SEQUENCE [LARGE SCALE GENOMIC DNA]</scope>
    <source>
        <strain evidence="3 4">CBS 200.50</strain>
    </source>
</reference>
<comment type="caution">
    <text evidence="3">The sequence shown here is derived from an EMBL/GenBank/DDBJ whole genome shotgun (WGS) entry which is preliminary data.</text>
</comment>
<feature type="chain" id="PRO_5013062410" description="Apple domain-containing protein" evidence="2">
    <location>
        <begin position="16"/>
        <end position="115"/>
    </location>
</feature>
<gene>
    <name evidence="3" type="ORF">H072_11583</name>
</gene>
<protein>
    <recommendedName>
        <fullName evidence="5">Apple domain-containing protein</fullName>
    </recommendedName>
</protein>
<organism evidence="3 4">
    <name type="scientific">Dactylellina haptotyla (strain CBS 200.50)</name>
    <name type="common">Nematode-trapping fungus</name>
    <name type="synonym">Monacrosporium haptotylum</name>
    <dbReference type="NCBI Taxonomy" id="1284197"/>
    <lineage>
        <taxon>Eukaryota</taxon>
        <taxon>Fungi</taxon>
        <taxon>Dikarya</taxon>
        <taxon>Ascomycota</taxon>
        <taxon>Pezizomycotina</taxon>
        <taxon>Orbiliomycetes</taxon>
        <taxon>Orbiliales</taxon>
        <taxon>Orbiliaceae</taxon>
        <taxon>Dactylellina</taxon>
    </lineage>
</organism>
<feature type="compositionally biased region" description="Polar residues" evidence="1">
    <location>
        <begin position="82"/>
        <end position="102"/>
    </location>
</feature>
<evidence type="ECO:0000256" key="1">
    <source>
        <dbReference type="SAM" id="MobiDB-lite"/>
    </source>
</evidence>
<keyword evidence="4" id="KW-1185">Reference proteome</keyword>
<accession>S8BIT4</accession>
<evidence type="ECO:0008006" key="5">
    <source>
        <dbReference type="Google" id="ProtNLM"/>
    </source>
</evidence>
<reference evidence="4" key="2">
    <citation type="submission" date="2013-04" db="EMBL/GenBank/DDBJ databases">
        <title>Genomic mechanisms accounting for the adaptation to parasitism in nematode-trapping fungi.</title>
        <authorList>
            <person name="Ahren D.G."/>
        </authorList>
    </citation>
    <scope>NUCLEOTIDE SEQUENCE [LARGE SCALE GENOMIC DNA]</scope>
    <source>
        <strain evidence="4">CBS 200.50</strain>
    </source>
</reference>
<proteinExistence type="predicted"/>
<dbReference type="HOGENOM" id="CLU_2108927_0_0_1"/>